<accession>A0ABS2QW07</accession>
<dbReference type="RefSeq" id="WP_205186340.1">
    <property type="nucleotide sequence ID" value="NZ_JAFBFC010000003.1"/>
</dbReference>
<comment type="caution">
    <text evidence="2">The sequence shown here is derived from an EMBL/GenBank/DDBJ whole genome shotgun (WGS) entry which is preliminary data.</text>
</comment>
<evidence type="ECO:0000313" key="2">
    <source>
        <dbReference type="EMBL" id="MBM7702931.1"/>
    </source>
</evidence>
<keyword evidence="1" id="KW-0812">Transmembrane</keyword>
<keyword evidence="3" id="KW-1185">Reference proteome</keyword>
<gene>
    <name evidence="2" type="ORF">JOC83_001778</name>
</gene>
<feature type="transmembrane region" description="Helical" evidence="1">
    <location>
        <begin position="64"/>
        <end position="82"/>
    </location>
</feature>
<feature type="transmembrane region" description="Helical" evidence="1">
    <location>
        <begin position="7"/>
        <end position="23"/>
    </location>
</feature>
<feature type="transmembrane region" description="Helical" evidence="1">
    <location>
        <begin position="88"/>
        <end position="106"/>
    </location>
</feature>
<evidence type="ECO:0000313" key="3">
    <source>
        <dbReference type="Proteomes" id="UP000809829"/>
    </source>
</evidence>
<sequence length="126" mass="14470">MYKLFQFMFLLGSLYLVFVFYPLSESSGGLIHDRMLAFIYIPALSVLGSTVFQMIRSYVKKERILLIVSIVHIFIFVFIGYFTLASLFSFLGTVAFMIAGVGIGVVQYKILKRIKSVFYYETNVRS</sequence>
<dbReference type="EMBL" id="JAFBFC010000003">
    <property type="protein sequence ID" value="MBM7702931.1"/>
    <property type="molecule type" value="Genomic_DNA"/>
</dbReference>
<dbReference type="Proteomes" id="UP000809829">
    <property type="component" value="Unassembled WGS sequence"/>
</dbReference>
<reference evidence="2 3" key="1">
    <citation type="submission" date="2021-01" db="EMBL/GenBank/DDBJ databases">
        <title>Genomic Encyclopedia of Type Strains, Phase IV (KMG-IV): sequencing the most valuable type-strain genomes for metagenomic binning, comparative biology and taxonomic classification.</title>
        <authorList>
            <person name="Goeker M."/>
        </authorList>
    </citation>
    <scope>NUCLEOTIDE SEQUENCE [LARGE SCALE GENOMIC DNA]</scope>
    <source>
        <strain evidence="2 3">DSM 104297</strain>
    </source>
</reference>
<organism evidence="2 3">
    <name type="scientific">Priestia iocasae</name>
    <dbReference type="NCBI Taxonomy" id="2291674"/>
    <lineage>
        <taxon>Bacteria</taxon>
        <taxon>Bacillati</taxon>
        <taxon>Bacillota</taxon>
        <taxon>Bacilli</taxon>
        <taxon>Bacillales</taxon>
        <taxon>Bacillaceae</taxon>
        <taxon>Priestia</taxon>
    </lineage>
</organism>
<keyword evidence="1" id="KW-0472">Membrane</keyword>
<name>A0ABS2QW07_9BACI</name>
<evidence type="ECO:0000256" key="1">
    <source>
        <dbReference type="SAM" id="Phobius"/>
    </source>
</evidence>
<keyword evidence="1" id="KW-1133">Transmembrane helix</keyword>
<proteinExistence type="predicted"/>
<protein>
    <submittedName>
        <fullName evidence="2">Chromate transport protein ChrA</fullName>
    </submittedName>
</protein>
<feature type="transmembrane region" description="Helical" evidence="1">
    <location>
        <begin position="35"/>
        <end position="52"/>
    </location>
</feature>